<proteinExistence type="predicted"/>
<organism evidence="1 2">
    <name type="scientific">Phytophthora palmivora</name>
    <dbReference type="NCBI Taxonomy" id="4796"/>
    <lineage>
        <taxon>Eukaryota</taxon>
        <taxon>Sar</taxon>
        <taxon>Stramenopiles</taxon>
        <taxon>Oomycota</taxon>
        <taxon>Peronosporomycetes</taxon>
        <taxon>Peronosporales</taxon>
        <taxon>Peronosporaceae</taxon>
        <taxon>Phytophthora</taxon>
    </lineage>
</organism>
<reference evidence="1 2" key="1">
    <citation type="journal article" date="2017" name="Genome Biol. Evol.">
        <title>Phytophthora megakarya and P. palmivora, closely related causal agents of cacao black pod rot, underwent increases in genome sizes and gene numbers by different mechanisms.</title>
        <authorList>
            <person name="Ali S.S."/>
            <person name="Shao J."/>
            <person name="Lary D.J."/>
            <person name="Kronmiller B."/>
            <person name="Shen D."/>
            <person name="Strem M.D."/>
            <person name="Amoako-Attah I."/>
            <person name="Akrofi A.Y."/>
            <person name="Begoude B.A."/>
            <person name="Ten Hoopen G.M."/>
            <person name="Coulibaly K."/>
            <person name="Kebe B.I."/>
            <person name="Melnick R.L."/>
            <person name="Guiltinan M.J."/>
            <person name="Tyler B.M."/>
            <person name="Meinhardt L.W."/>
            <person name="Bailey B.A."/>
        </authorList>
    </citation>
    <scope>NUCLEOTIDE SEQUENCE [LARGE SCALE GENOMIC DNA]</scope>
    <source>
        <strain evidence="2">sbr112.9</strain>
    </source>
</reference>
<dbReference type="Proteomes" id="UP000237271">
    <property type="component" value="Unassembled WGS sequence"/>
</dbReference>
<evidence type="ECO:0000313" key="2">
    <source>
        <dbReference type="Proteomes" id="UP000237271"/>
    </source>
</evidence>
<gene>
    <name evidence="1" type="ORF">PHPALM_13365</name>
</gene>
<protein>
    <submittedName>
        <fullName evidence="1">Uncharacterized protein</fullName>
    </submittedName>
</protein>
<evidence type="ECO:0000313" key="1">
    <source>
        <dbReference type="EMBL" id="POM70226.1"/>
    </source>
</evidence>
<accession>A0A2P4XXF4</accession>
<dbReference type="AlphaFoldDB" id="A0A2P4XXF4"/>
<keyword evidence="2" id="KW-1185">Reference proteome</keyword>
<sequence>MFVGVPAATADLSNGSLLRGGYGGVKCLLGVESLSEEDVQFLAKLLSPDVDIRREILTPLADTLEPDSYEFLLALKSISTKRETASLLRHYGGQDLARKVFGMTTSMKRLLDKYRALEAST</sequence>
<dbReference type="EMBL" id="NCKW01007243">
    <property type="protein sequence ID" value="POM70226.1"/>
    <property type="molecule type" value="Genomic_DNA"/>
</dbReference>
<comment type="caution">
    <text evidence="1">The sequence shown here is derived from an EMBL/GenBank/DDBJ whole genome shotgun (WGS) entry which is preliminary data.</text>
</comment>
<name>A0A2P4XXF4_9STRA</name>